<dbReference type="Proteomes" id="UP000196218">
    <property type="component" value="Unassembled WGS sequence"/>
</dbReference>
<name>A0ABD7LB27_9BURK</name>
<sequence>MNGAPIAQTSPLMLGRRTRRPFADDLHCRFPDVAYERAAAARFSGRAGRLPEPDMRQAACQPRCGCGPAVAVPAPTCRCARSGRRGVRACFMRVSWGQDERAARCAHSGEPAPFGMRRAEARSTTCDATRAECGCFKVEIRTALEREKCSFDATRDLRFEIGDASSVDKESRQRGDSVRIDRHQFIGIAVVWESALNDGRISVLRRFVSSDFPDSIAPCFQE</sequence>
<accession>A0ABD7LB27</accession>
<gene>
    <name evidence="1" type="ORF">UA18_04150</name>
</gene>
<protein>
    <submittedName>
        <fullName evidence="1">Uncharacterized protein</fullName>
    </submittedName>
</protein>
<evidence type="ECO:0000313" key="2">
    <source>
        <dbReference type="Proteomes" id="UP000196218"/>
    </source>
</evidence>
<dbReference type="RefSeq" id="WP_244143338.1">
    <property type="nucleotide sequence ID" value="NZ_CADFGW010000003.1"/>
</dbReference>
<proteinExistence type="predicted"/>
<organism evidence="1 2">
    <name type="scientific">Burkholderia multivorans</name>
    <dbReference type="NCBI Taxonomy" id="87883"/>
    <lineage>
        <taxon>Bacteria</taxon>
        <taxon>Pseudomonadati</taxon>
        <taxon>Pseudomonadota</taxon>
        <taxon>Betaproteobacteria</taxon>
        <taxon>Burkholderiales</taxon>
        <taxon>Burkholderiaceae</taxon>
        <taxon>Burkholderia</taxon>
        <taxon>Burkholderia cepacia complex</taxon>
    </lineage>
</organism>
<dbReference type="AlphaFoldDB" id="A0ABD7LB27"/>
<dbReference type="EMBL" id="FKJW01000005">
    <property type="protein sequence ID" value="SAJ99248.1"/>
    <property type="molecule type" value="Genomic_DNA"/>
</dbReference>
<reference evidence="1 2" key="1">
    <citation type="submission" date="2016-04" db="EMBL/GenBank/DDBJ databases">
        <authorList>
            <person name="Peeters C."/>
        </authorList>
    </citation>
    <scope>NUCLEOTIDE SEQUENCE [LARGE SCALE GENOMIC DNA]</scope>
    <source>
        <strain evidence="1">LMG 29311</strain>
    </source>
</reference>
<evidence type="ECO:0000313" key="1">
    <source>
        <dbReference type="EMBL" id="SAJ99248.1"/>
    </source>
</evidence>
<comment type="caution">
    <text evidence="1">The sequence shown here is derived from an EMBL/GenBank/DDBJ whole genome shotgun (WGS) entry which is preliminary data.</text>
</comment>